<dbReference type="RefSeq" id="WP_051691251.1">
    <property type="nucleotide sequence ID" value="NZ_JBDJAE010000002.1"/>
</dbReference>
<dbReference type="OrthoDB" id="6564545at2"/>
<evidence type="ECO:0000313" key="2">
    <source>
        <dbReference type="EMBL" id="OAT75308.1"/>
    </source>
</evidence>
<gene>
    <name evidence="2" type="ORF">A9B99_15690</name>
</gene>
<sequence>MVLKIAKVLGVVISKIVLFLAIFTIAARLIDASTFISYDKSAHFGEWLHGYRAPENYDDLWFVVNAGLSMISAVVSYNIVMWVIRKVRQ</sequence>
<keyword evidence="1" id="KW-0472">Membrane</keyword>
<dbReference type="AlphaFoldDB" id="A0A1B7KYZ1"/>
<evidence type="ECO:0000313" key="3">
    <source>
        <dbReference type="Proteomes" id="UP000078225"/>
    </source>
</evidence>
<evidence type="ECO:0000256" key="1">
    <source>
        <dbReference type="SAM" id="Phobius"/>
    </source>
</evidence>
<proteinExistence type="predicted"/>
<protein>
    <submittedName>
        <fullName evidence="2">Uncharacterized protein</fullName>
    </submittedName>
</protein>
<comment type="caution">
    <text evidence="2">The sequence shown here is derived from an EMBL/GenBank/DDBJ whole genome shotgun (WGS) entry which is preliminary data.</text>
</comment>
<dbReference type="EMBL" id="LYRP01000048">
    <property type="protein sequence ID" value="OAT75308.1"/>
    <property type="molecule type" value="Genomic_DNA"/>
</dbReference>
<feature type="transmembrane region" description="Helical" evidence="1">
    <location>
        <begin position="60"/>
        <end position="84"/>
    </location>
</feature>
<keyword evidence="1" id="KW-1133">Transmembrane helix</keyword>
<organism evidence="2 3">
    <name type="scientific">Mangrovibacter phragmitis</name>
    <dbReference type="NCBI Taxonomy" id="1691903"/>
    <lineage>
        <taxon>Bacteria</taxon>
        <taxon>Pseudomonadati</taxon>
        <taxon>Pseudomonadota</taxon>
        <taxon>Gammaproteobacteria</taxon>
        <taxon>Enterobacterales</taxon>
        <taxon>Enterobacteriaceae</taxon>
        <taxon>Mangrovibacter</taxon>
    </lineage>
</organism>
<keyword evidence="3" id="KW-1185">Reference proteome</keyword>
<accession>A0A1B7KYZ1</accession>
<feature type="transmembrane region" description="Helical" evidence="1">
    <location>
        <begin position="12"/>
        <end position="30"/>
    </location>
</feature>
<reference evidence="3" key="1">
    <citation type="submission" date="2016-05" db="EMBL/GenBank/DDBJ databases">
        <authorList>
            <person name="Behera P."/>
            <person name="Vaishampayan P."/>
            <person name="Singh N."/>
            <person name="Raina V."/>
            <person name="Suar M."/>
            <person name="Pattnaik A."/>
            <person name="Rastogi G."/>
        </authorList>
    </citation>
    <scope>NUCLEOTIDE SEQUENCE [LARGE SCALE GENOMIC DNA]</scope>
    <source>
        <strain evidence="3">MP23</strain>
    </source>
</reference>
<dbReference type="Proteomes" id="UP000078225">
    <property type="component" value="Unassembled WGS sequence"/>
</dbReference>
<name>A0A1B7KYZ1_9ENTR</name>
<keyword evidence="1" id="KW-0812">Transmembrane</keyword>